<proteinExistence type="predicted"/>
<protein>
    <submittedName>
        <fullName evidence="7">DoxX family protein</fullName>
    </submittedName>
</protein>
<evidence type="ECO:0000313" key="7">
    <source>
        <dbReference type="EMBL" id="MBC8318857.1"/>
    </source>
</evidence>
<evidence type="ECO:0000256" key="4">
    <source>
        <dbReference type="ARBA" id="ARBA00023136"/>
    </source>
</evidence>
<dbReference type="EMBL" id="JACNJZ010000192">
    <property type="protein sequence ID" value="MBC8318857.1"/>
    <property type="molecule type" value="Genomic_DNA"/>
</dbReference>
<organism evidence="7 8">
    <name type="scientific">Candidatus Desulfobia pelagia</name>
    <dbReference type="NCBI Taxonomy" id="2841692"/>
    <lineage>
        <taxon>Bacteria</taxon>
        <taxon>Pseudomonadati</taxon>
        <taxon>Thermodesulfobacteriota</taxon>
        <taxon>Desulfobulbia</taxon>
        <taxon>Desulfobulbales</taxon>
        <taxon>Desulfobulbaceae</taxon>
        <taxon>Candidatus Desulfobia</taxon>
    </lineage>
</organism>
<dbReference type="AlphaFoldDB" id="A0A8J6NGG4"/>
<evidence type="ECO:0000259" key="6">
    <source>
        <dbReference type="Pfam" id="PF07291"/>
    </source>
</evidence>
<keyword evidence="2 5" id="KW-0812">Transmembrane</keyword>
<feature type="transmembrane region" description="Helical" evidence="5">
    <location>
        <begin position="92"/>
        <end position="113"/>
    </location>
</feature>
<accession>A0A8J6NGG4</accession>
<evidence type="ECO:0000256" key="1">
    <source>
        <dbReference type="ARBA" id="ARBA00004141"/>
    </source>
</evidence>
<comment type="caution">
    <text evidence="7">The sequence shown here is derived from an EMBL/GenBank/DDBJ whole genome shotgun (WGS) entry which is preliminary data.</text>
</comment>
<feature type="transmembrane region" description="Helical" evidence="5">
    <location>
        <begin position="65"/>
        <end position="85"/>
    </location>
</feature>
<keyword evidence="3 5" id="KW-1133">Transmembrane helix</keyword>
<dbReference type="GO" id="GO:0030416">
    <property type="term" value="P:methylamine metabolic process"/>
    <property type="evidence" value="ECO:0007669"/>
    <property type="project" value="InterPro"/>
</dbReference>
<dbReference type="InterPro" id="IPR009908">
    <property type="entry name" value="Methylamine_util_MauE"/>
</dbReference>
<keyword evidence="4 5" id="KW-0472">Membrane</keyword>
<name>A0A8J6NGG4_9BACT</name>
<evidence type="ECO:0000313" key="8">
    <source>
        <dbReference type="Proteomes" id="UP000614424"/>
    </source>
</evidence>
<feature type="transmembrane region" description="Helical" evidence="5">
    <location>
        <begin position="30"/>
        <end position="53"/>
    </location>
</feature>
<reference evidence="7 8" key="1">
    <citation type="submission" date="2020-08" db="EMBL/GenBank/DDBJ databases">
        <title>Bridging the membrane lipid divide: bacteria of the FCB group superphylum have the potential to synthesize archaeal ether lipids.</title>
        <authorList>
            <person name="Villanueva L."/>
            <person name="Von Meijenfeldt F.A.B."/>
            <person name="Westbye A.B."/>
            <person name="Yadav S."/>
            <person name="Hopmans E.C."/>
            <person name="Dutilh B.E."/>
            <person name="Sinninghe Damste J.S."/>
        </authorList>
    </citation>
    <scope>NUCLEOTIDE SEQUENCE [LARGE SCALE GENOMIC DNA]</scope>
    <source>
        <strain evidence="7">NIOZ-UU47</strain>
    </source>
</reference>
<feature type="domain" description="Methylamine utilisation protein MauE" evidence="6">
    <location>
        <begin position="18"/>
        <end position="152"/>
    </location>
</feature>
<evidence type="ECO:0000256" key="3">
    <source>
        <dbReference type="ARBA" id="ARBA00022989"/>
    </source>
</evidence>
<sequence>MQDSKGIKFISHITTSLWTYHVVRILMSGIFILAGISKLVHLDIFVMIIELYILDSPIPIPISWLQPAAFFLAVLEVITGIGLLFDLPVFLSLLAGQLFFFIGILLYGIAIGLDVDCGCFIIDDPDKPIHSGLLSALIRDFLMIIAVFYLYWWRWHHKKSEQI</sequence>
<comment type="subcellular location">
    <subcellularLocation>
        <location evidence="1">Membrane</location>
        <topology evidence="1">Multi-pass membrane protein</topology>
    </subcellularLocation>
</comment>
<evidence type="ECO:0000256" key="5">
    <source>
        <dbReference type="SAM" id="Phobius"/>
    </source>
</evidence>
<dbReference type="Pfam" id="PF07291">
    <property type="entry name" value="MauE"/>
    <property type="match status" value="1"/>
</dbReference>
<dbReference type="GO" id="GO:0016020">
    <property type="term" value="C:membrane"/>
    <property type="evidence" value="ECO:0007669"/>
    <property type="project" value="UniProtKB-SubCell"/>
</dbReference>
<gene>
    <name evidence="7" type="ORF">H8E41_13210</name>
</gene>
<feature type="transmembrane region" description="Helical" evidence="5">
    <location>
        <begin position="133"/>
        <end position="153"/>
    </location>
</feature>
<dbReference type="Proteomes" id="UP000614424">
    <property type="component" value="Unassembled WGS sequence"/>
</dbReference>
<evidence type="ECO:0000256" key="2">
    <source>
        <dbReference type="ARBA" id="ARBA00022692"/>
    </source>
</evidence>